<feature type="compositionally biased region" description="Low complexity" evidence="1">
    <location>
        <begin position="140"/>
        <end position="151"/>
    </location>
</feature>
<evidence type="ECO:0000313" key="3">
    <source>
        <dbReference type="Proteomes" id="UP000053593"/>
    </source>
</evidence>
<dbReference type="EMBL" id="KN834770">
    <property type="protein sequence ID" value="KIK61801.1"/>
    <property type="molecule type" value="Genomic_DNA"/>
</dbReference>
<protein>
    <submittedName>
        <fullName evidence="2">Unplaced genomic scaffold GYMLUscaffold_22, whole genome shotgun sequence</fullName>
    </submittedName>
</protein>
<feature type="region of interest" description="Disordered" evidence="1">
    <location>
        <begin position="97"/>
        <end position="122"/>
    </location>
</feature>
<dbReference type="HOGENOM" id="CLU_1610941_0_0_1"/>
<accession>A0A0D0C0T6</accession>
<dbReference type="AlphaFoldDB" id="A0A0D0C0T6"/>
<feature type="compositionally biased region" description="Polar residues" evidence="1">
    <location>
        <begin position="152"/>
        <end position="165"/>
    </location>
</feature>
<dbReference type="Proteomes" id="UP000053593">
    <property type="component" value="Unassembled WGS sequence"/>
</dbReference>
<name>A0A0D0C0T6_9AGAR</name>
<feature type="compositionally biased region" description="Polar residues" evidence="1">
    <location>
        <begin position="104"/>
        <end position="117"/>
    </location>
</feature>
<reference evidence="2 3" key="1">
    <citation type="submission" date="2014-04" db="EMBL/GenBank/DDBJ databases">
        <title>Evolutionary Origins and Diversification of the Mycorrhizal Mutualists.</title>
        <authorList>
            <consortium name="DOE Joint Genome Institute"/>
            <consortium name="Mycorrhizal Genomics Consortium"/>
            <person name="Kohler A."/>
            <person name="Kuo A."/>
            <person name="Nagy L.G."/>
            <person name="Floudas D."/>
            <person name="Copeland A."/>
            <person name="Barry K.W."/>
            <person name="Cichocki N."/>
            <person name="Veneault-Fourrey C."/>
            <person name="LaButti K."/>
            <person name="Lindquist E.A."/>
            <person name="Lipzen A."/>
            <person name="Lundell T."/>
            <person name="Morin E."/>
            <person name="Murat C."/>
            <person name="Riley R."/>
            <person name="Ohm R."/>
            <person name="Sun H."/>
            <person name="Tunlid A."/>
            <person name="Henrissat B."/>
            <person name="Grigoriev I.V."/>
            <person name="Hibbett D.S."/>
            <person name="Martin F."/>
        </authorList>
    </citation>
    <scope>NUCLEOTIDE SEQUENCE [LARGE SCALE GENOMIC DNA]</scope>
    <source>
        <strain evidence="2 3">FD-317 M1</strain>
    </source>
</reference>
<organism evidence="2 3">
    <name type="scientific">Collybiopsis luxurians FD-317 M1</name>
    <dbReference type="NCBI Taxonomy" id="944289"/>
    <lineage>
        <taxon>Eukaryota</taxon>
        <taxon>Fungi</taxon>
        <taxon>Dikarya</taxon>
        <taxon>Basidiomycota</taxon>
        <taxon>Agaricomycotina</taxon>
        <taxon>Agaricomycetes</taxon>
        <taxon>Agaricomycetidae</taxon>
        <taxon>Agaricales</taxon>
        <taxon>Marasmiineae</taxon>
        <taxon>Omphalotaceae</taxon>
        <taxon>Collybiopsis</taxon>
        <taxon>Collybiopsis luxurians</taxon>
    </lineage>
</organism>
<evidence type="ECO:0000313" key="2">
    <source>
        <dbReference type="EMBL" id="KIK61801.1"/>
    </source>
</evidence>
<proteinExistence type="predicted"/>
<evidence type="ECO:0000256" key="1">
    <source>
        <dbReference type="SAM" id="MobiDB-lite"/>
    </source>
</evidence>
<keyword evidence="3" id="KW-1185">Reference proteome</keyword>
<gene>
    <name evidence="2" type="ORF">GYMLUDRAFT_578131</name>
</gene>
<sequence length="165" mass="18305">MHSSTRWDIAIPVHFDHALSSLCPRSDFRAHKTVSVLILEVESGGNDVKSILIHAAFLVRLVNRFLRSQGREPTFVILAIYLTKSGKFTTHFVFESEDPEEVQPDQSSSEQPGMTTPNRRRDCNSCSVCTTFPPSMARISTGSSSSLNNTTKICSTPSFRPTQVS</sequence>
<feature type="region of interest" description="Disordered" evidence="1">
    <location>
        <begin position="140"/>
        <end position="165"/>
    </location>
</feature>